<dbReference type="Pfam" id="PF04264">
    <property type="entry name" value="YceI"/>
    <property type="match status" value="1"/>
</dbReference>
<evidence type="ECO:0000313" key="3">
    <source>
        <dbReference type="Proteomes" id="UP000077177"/>
    </source>
</evidence>
<dbReference type="RefSeq" id="WP_066406239.1">
    <property type="nucleotide sequence ID" value="NZ_CP011390.1"/>
</dbReference>
<evidence type="ECO:0000259" key="1">
    <source>
        <dbReference type="SMART" id="SM00867"/>
    </source>
</evidence>
<dbReference type="Gene3D" id="2.40.128.110">
    <property type="entry name" value="Lipid/polyisoprenoid-binding, YceI-like"/>
    <property type="match status" value="1"/>
</dbReference>
<evidence type="ECO:0000313" key="2">
    <source>
        <dbReference type="EMBL" id="ANE52091.1"/>
    </source>
</evidence>
<proteinExistence type="predicted"/>
<dbReference type="PROSITE" id="PS51257">
    <property type="entry name" value="PROKAR_LIPOPROTEIN"/>
    <property type="match status" value="1"/>
</dbReference>
<keyword evidence="3" id="KW-1185">Reference proteome</keyword>
<dbReference type="AlphaFoldDB" id="A0A172TYA2"/>
<dbReference type="PANTHER" id="PTHR34406">
    <property type="entry name" value="PROTEIN YCEI"/>
    <property type="match status" value="1"/>
</dbReference>
<gene>
    <name evidence="2" type="ORF">SY85_17910</name>
</gene>
<dbReference type="PANTHER" id="PTHR34406:SF1">
    <property type="entry name" value="PROTEIN YCEI"/>
    <property type="match status" value="1"/>
</dbReference>
<accession>A0A172TYA2</accession>
<reference evidence="2 3" key="2">
    <citation type="journal article" date="2016" name="Int. J. Syst. Evol. Microbiol.">
        <title>Flavisolibacter tropicus sp. nov., isolated from tropical soil.</title>
        <authorList>
            <person name="Lee J.J."/>
            <person name="Kang M.S."/>
            <person name="Kim G.S."/>
            <person name="Lee C.S."/>
            <person name="Lim S."/>
            <person name="Lee J."/>
            <person name="Roh S.H."/>
            <person name="Kang H."/>
            <person name="Ha J.M."/>
            <person name="Bae S."/>
            <person name="Jung H.Y."/>
            <person name="Kim M.K."/>
        </authorList>
    </citation>
    <scope>NUCLEOTIDE SEQUENCE [LARGE SCALE GENOMIC DNA]</scope>
    <source>
        <strain evidence="2 3">LCS9</strain>
    </source>
</reference>
<organism evidence="2 3">
    <name type="scientific">Flavisolibacter tropicus</name>
    <dbReference type="NCBI Taxonomy" id="1492898"/>
    <lineage>
        <taxon>Bacteria</taxon>
        <taxon>Pseudomonadati</taxon>
        <taxon>Bacteroidota</taxon>
        <taxon>Chitinophagia</taxon>
        <taxon>Chitinophagales</taxon>
        <taxon>Chitinophagaceae</taxon>
        <taxon>Flavisolibacter</taxon>
    </lineage>
</organism>
<dbReference type="Proteomes" id="UP000077177">
    <property type="component" value="Chromosome"/>
</dbReference>
<sequence>MKKYFFYWSCLLGLAACQSIPKADKAVIVSKQQVVASSSQAVVFKVDTASSSIIWIGTKPTGFHTGTFRLDQGVILLADHVISSGEFSINVASLSNKDLQGDSKKKLEDHLKSADFFDVANYPTARFEITHISLYDSTQVKSLMDSATHLISGNLTLKEQTRNITFPSIVRLTDTSLEASAYFLIDRTQWGLNYGSDRSLQDRFIRPEVAIQLSIKATRSEP</sequence>
<dbReference type="KEGG" id="fla:SY85_17910"/>
<dbReference type="OrthoDB" id="951410at2"/>
<dbReference type="SMART" id="SM00867">
    <property type="entry name" value="YceI"/>
    <property type="match status" value="1"/>
</dbReference>
<protein>
    <recommendedName>
        <fullName evidence="1">Lipid/polyisoprenoid-binding YceI-like domain-containing protein</fullName>
    </recommendedName>
</protein>
<dbReference type="SUPFAM" id="SSF101874">
    <property type="entry name" value="YceI-like"/>
    <property type="match status" value="1"/>
</dbReference>
<dbReference type="EMBL" id="CP011390">
    <property type="protein sequence ID" value="ANE52091.1"/>
    <property type="molecule type" value="Genomic_DNA"/>
</dbReference>
<dbReference type="InterPro" id="IPR036761">
    <property type="entry name" value="TTHA0802/YceI-like_sf"/>
</dbReference>
<dbReference type="InterPro" id="IPR007372">
    <property type="entry name" value="Lipid/polyisoprenoid-bd_YceI"/>
</dbReference>
<name>A0A172TYA2_9BACT</name>
<reference evidence="3" key="1">
    <citation type="submission" date="2015-01" db="EMBL/GenBank/DDBJ databases">
        <title>Flavisolibacter sp./LCS9/ whole genome sequencing.</title>
        <authorList>
            <person name="Kim M.K."/>
            <person name="Srinivasan S."/>
            <person name="Lee J.-J."/>
        </authorList>
    </citation>
    <scope>NUCLEOTIDE SEQUENCE [LARGE SCALE GENOMIC DNA]</scope>
    <source>
        <strain evidence="3">LCS9</strain>
    </source>
</reference>
<feature type="domain" description="Lipid/polyisoprenoid-binding YceI-like" evidence="1">
    <location>
        <begin position="43"/>
        <end position="218"/>
    </location>
</feature>
<dbReference type="STRING" id="1492898.SY85_17910"/>